<accession>A0A835D2Y1</accession>
<dbReference type="PROSITE" id="PS51038">
    <property type="entry name" value="BAH"/>
    <property type="match status" value="1"/>
</dbReference>
<name>A0A835D2Y1_TETSI</name>
<keyword evidence="3" id="KW-1185">Reference proteome</keyword>
<dbReference type="Gene3D" id="2.30.30.490">
    <property type="match status" value="1"/>
</dbReference>
<comment type="caution">
    <text evidence="2">The sequence shown here is derived from an EMBL/GenBank/DDBJ whole genome shotgun (WGS) entry which is preliminary data.</text>
</comment>
<dbReference type="CDD" id="cd20405">
    <property type="entry name" value="Tudor_Agenet_AtDUF_rpt1_3"/>
    <property type="match status" value="1"/>
</dbReference>
<dbReference type="Proteomes" id="UP000655225">
    <property type="component" value="Unassembled WGS sequence"/>
</dbReference>
<dbReference type="AlphaFoldDB" id="A0A835D2Y1"/>
<dbReference type="InterPro" id="IPR008395">
    <property type="entry name" value="Agenet-like_dom"/>
</dbReference>
<protein>
    <recommendedName>
        <fullName evidence="1">BAH domain-containing protein</fullName>
    </recommendedName>
</protein>
<dbReference type="SUPFAM" id="SSF82061">
    <property type="entry name" value="BAH domain"/>
    <property type="match status" value="1"/>
</dbReference>
<evidence type="ECO:0000313" key="2">
    <source>
        <dbReference type="EMBL" id="KAF8378463.1"/>
    </source>
</evidence>
<dbReference type="InterPro" id="IPR001025">
    <property type="entry name" value="BAH_dom"/>
</dbReference>
<dbReference type="SMART" id="SM00743">
    <property type="entry name" value="Agenet"/>
    <property type="match status" value="2"/>
</dbReference>
<dbReference type="Pfam" id="PF05641">
    <property type="entry name" value="Agenet"/>
    <property type="match status" value="1"/>
</dbReference>
<evidence type="ECO:0000313" key="3">
    <source>
        <dbReference type="Proteomes" id="UP000655225"/>
    </source>
</evidence>
<gene>
    <name evidence="2" type="ORF">HHK36_029803</name>
</gene>
<dbReference type="SMART" id="SM00439">
    <property type="entry name" value="BAH"/>
    <property type="match status" value="1"/>
</dbReference>
<proteinExistence type="predicted"/>
<dbReference type="PANTHER" id="PTHR31917:SF58">
    <property type="entry name" value="AGENET AND BROMO-ADJACENT HOMOLOGY (BAH) DOMAIN-CONTAINING PROTEIN"/>
    <property type="match status" value="1"/>
</dbReference>
<feature type="domain" description="BAH" evidence="1">
    <location>
        <begin position="188"/>
        <end position="305"/>
    </location>
</feature>
<sequence length="727" mass="82982">MGRSSAKSPSSLFEKWEEVLVSNDKGRREVHYYLKRRDGGSDLAVVGRERSLRHMAYHYALCNRSLLLSLAPSSSLLKLRSRRDVVDWLSSIVPGNHAAPLVELLCIPSVLHEKMGSTFVIFESPHRSSHPVDGLLDNEDACDTDVPAIKDHNLRKLGYHSKDFSWLGSSWTCRKRRRHYLSFCRNGVKLSVHDFIYVRAEENKRLVAYLDDLYEDSRGNKMVVVRWFHKIDEVGNVLPHKFNDREIFFSLCLQDLSIECIDGLATVLSTQHFEKFMNETVHTLLEPFVCHRQVDNDDVKPFDITQVQGYWKQKILRYMYTTSRPRDHLKPDLADDDYDAIKTRPKKRHRGSNGGDVFRKHNKKRIGETVGGDIQKFGKGLVVGNTGADMCNLKGCLSAATLSRKENFKQSPHQHLAVGSHVEVLSQDSGIRGCWFRATILKRHKDKVKVRYEDIRDAEDEANNLEEWVLASRVAVPDELGLRICGRTTFRPHPASNKNQISSGFYVGTAVDVWWHDGWWEGIVVHKESEEKFHVYFPGERRISVFVCGDLRHSQEWVGNRWNHIKEKPDLVTSILSGLENSQGGGKSCYGSSRPVQVPVIHLDNSSLEDGKAGLNKRISCSEYQDDRGEHVKLVVDLTKDNFLAQLKWKLKKRRFGRKSLLRNGCLDSKRQCDVSSSSSPEDVESPACERFLIPSSLKVDHDNCKYRRGSLFSASVPPLTSLVMSR</sequence>
<dbReference type="OMA" id="NNCASHQ"/>
<dbReference type="InterPro" id="IPR014002">
    <property type="entry name" value="Agenet_dom_plant"/>
</dbReference>
<dbReference type="PANTHER" id="PTHR31917">
    <property type="entry name" value="AGENET DOMAIN-CONTAINING PROTEIN-RELATED"/>
    <property type="match status" value="1"/>
</dbReference>
<dbReference type="EMBL" id="JABCRI010000023">
    <property type="protein sequence ID" value="KAF8378463.1"/>
    <property type="molecule type" value="Genomic_DNA"/>
</dbReference>
<organism evidence="2 3">
    <name type="scientific">Tetracentron sinense</name>
    <name type="common">Spur-leaf</name>
    <dbReference type="NCBI Taxonomy" id="13715"/>
    <lineage>
        <taxon>Eukaryota</taxon>
        <taxon>Viridiplantae</taxon>
        <taxon>Streptophyta</taxon>
        <taxon>Embryophyta</taxon>
        <taxon>Tracheophyta</taxon>
        <taxon>Spermatophyta</taxon>
        <taxon>Magnoliopsida</taxon>
        <taxon>Trochodendrales</taxon>
        <taxon>Trochodendraceae</taxon>
        <taxon>Tetracentron</taxon>
    </lineage>
</organism>
<dbReference type="InterPro" id="IPR043151">
    <property type="entry name" value="BAH_sf"/>
</dbReference>
<dbReference type="OrthoDB" id="1883212at2759"/>
<evidence type="ECO:0000259" key="1">
    <source>
        <dbReference type="PROSITE" id="PS51038"/>
    </source>
</evidence>
<dbReference type="GO" id="GO:0003682">
    <property type="term" value="F:chromatin binding"/>
    <property type="evidence" value="ECO:0007669"/>
    <property type="project" value="InterPro"/>
</dbReference>
<reference evidence="2 3" key="1">
    <citation type="submission" date="2020-04" db="EMBL/GenBank/DDBJ databases">
        <title>Plant Genome Project.</title>
        <authorList>
            <person name="Zhang R.-G."/>
        </authorList>
    </citation>
    <scope>NUCLEOTIDE SEQUENCE [LARGE SCALE GENOMIC DNA]</scope>
    <source>
        <strain evidence="2">YNK0</strain>
        <tissue evidence="2">Leaf</tissue>
    </source>
</reference>
<dbReference type="Pfam" id="PF01426">
    <property type="entry name" value="BAH"/>
    <property type="match status" value="1"/>
</dbReference>